<gene>
    <name evidence="2" type="ordered locus">M301_2413</name>
</gene>
<dbReference type="Proteomes" id="UP000000383">
    <property type="component" value="Chromosome"/>
</dbReference>
<evidence type="ECO:0000313" key="3">
    <source>
        <dbReference type="Proteomes" id="UP000000383"/>
    </source>
</evidence>
<reference evidence="3" key="1">
    <citation type="submission" date="2010-05" db="EMBL/GenBank/DDBJ databases">
        <title>Complete sequence of Methylotenera sp. 301.</title>
        <authorList>
            <person name="Lucas S."/>
            <person name="Copeland A."/>
            <person name="Lapidus A."/>
            <person name="Cheng J.-F."/>
            <person name="Bruce D."/>
            <person name="Goodwin L."/>
            <person name="Pitluck S."/>
            <person name="Clum A."/>
            <person name="Land M."/>
            <person name="Hauser L."/>
            <person name="Kyrpides N."/>
            <person name="Ivanova N."/>
            <person name="Chistoservova L."/>
            <person name="Kalyuzhnaya M."/>
            <person name="Woyke T."/>
        </authorList>
    </citation>
    <scope>NUCLEOTIDE SEQUENCE [LARGE SCALE GENOMIC DNA]</scope>
    <source>
        <strain evidence="3">301</strain>
    </source>
</reference>
<dbReference type="OrthoDB" id="5292533at2"/>
<dbReference type="InterPro" id="IPR001509">
    <property type="entry name" value="Epimerase_deHydtase"/>
</dbReference>
<dbReference type="EMBL" id="CP002056">
    <property type="protein sequence ID" value="ADI30775.1"/>
    <property type="molecule type" value="Genomic_DNA"/>
</dbReference>
<sequence length="320" mass="35456">MFKTTDQLKEVCVLGGSGFVGSAIVAKLDAAGYSVKVLTRRRDSAKHLFLLPNVQVEECNVNDYQSLNSALRGADVVINLLGILHQSRHSTFNAIHHQLPAQLAKICVDLNIKRLIHMSSLKAAKSAPSQYLRSKGAGEAALLEFQNQLNITIFQPSVIFGRGDSFINLFATLIKTLPVVMLAKPNAKFQPVWVEDVASCFVASIANDATYGQIYELAGPKIYTFRELVKTVMNALQVQRPIIGLCDKLSYAQAFMMELMPVKLMSRDNVRSMEVDSVSEQAFPAVFNLTPTAMETVIPQYLVDQTPRGAYDRFRRNAAR</sequence>
<dbReference type="CDD" id="cd05271">
    <property type="entry name" value="NDUFA9_like_SDR_a"/>
    <property type="match status" value="1"/>
</dbReference>
<dbReference type="PANTHER" id="PTHR12126:SF11">
    <property type="entry name" value="NADH DEHYDROGENASE [UBIQUINONE] 1 ALPHA SUBCOMPLEX SUBUNIT 9, MITOCHONDRIAL"/>
    <property type="match status" value="1"/>
</dbReference>
<reference evidence="2 3" key="2">
    <citation type="journal article" date="2011" name="J. Bacteriol.">
        <title>Genomes of three methylotrophs from a single niche uncover genetic and metabolic divergence of Methylophilaceae.</title>
        <authorList>
            <person name="Lapidus A."/>
            <person name="Clum A."/>
            <person name="Labutti K."/>
            <person name="Kaluzhnaya M.G."/>
            <person name="Lim S."/>
            <person name="Beck D.A."/>
            <person name="Glavina Del Rio T."/>
            <person name="Nolan M."/>
            <person name="Mavromatis K."/>
            <person name="Huntemann M."/>
            <person name="Lucas S."/>
            <person name="Lidstrom M.E."/>
            <person name="Ivanova N."/>
            <person name="Chistoserdova L."/>
        </authorList>
    </citation>
    <scope>NUCLEOTIDE SEQUENCE [LARGE SCALE GENOMIC DNA]</scope>
    <source>
        <strain evidence="2 3">301</strain>
    </source>
</reference>
<dbReference type="GO" id="GO:0044877">
    <property type="term" value="F:protein-containing complex binding"/>
    <property type="evidence" value="ECO:0007669"/>
    <property type="project" value="TreeGrafter"/>
</dbReference>
<keyword evidence="3" id="KW-1185">Reference proteome</keyword>
<evidence type="ECO:0000259" key="1">
    <source>
        <dbReference type="Pfam" id="PF01370"/>
    </source>
</evidence>
<name>D7DMJ8_METV0</name>
<dbReference type="RefSeq" id="WP_013149083.1">
    <property type="nucleotide sequence ID" value="NC_014207.1"/>
</dbReference>
<dbReference type="Gene3D" id="3.40.50.720">
    <property type="entry name" value="NAD(P)-binding Rossmann-like Domain"/>
    <property type="match status" value="1"/>
</dbReference>
<dbReference type="eggNOG" id="COG0702">
    <property type="taxonomic scope" value="Bacteria"/>
</dbReference>
<dbReference type="HOGENOM" id="CLU_007383_6_5_4"/>
<dbReference type="SUPFAM" id="SSF51735">
    <property type="entry name" value="NAD(P)-binding Rossmann-fold domains"/>
    <property type="match status" value="1"/>
</dbReference>
<accession>D7DMJ8</accession>
<feature type="domain" description="NAD-dependent epimerase/dehydratase" evidence="1">
    <location>
        <begin position="11"/>
        <end position="216"/>
    </location>
</feature>
<dbReference type="KEGG" id="meh:M301_2413"/>
<dbReference type="STRING" id="666681.M301_2413"/>
<protein>
    <submittedName>
        <fullName evidence="2">NAD-dependent epimerase/dehydratase</fullName>
    </submittedName>
</protein>
<organism evidence="2 3">
    <name type="scientific">Methylotenera versatilis (strain 301)</name>
    <dbReference type="NCBI Taxonomy" id="666681"/>
    <lineage>
        <taxon>Bacteria</taxon>
        <taxon>Pseudomonadati</taxon>
        <taxon>Pseudomonadota</taxon>
        <taxon>Betaproteobacteria</taxon>
        <taxon>Nitrosomonadales</taxon>
        <taxon>Methylophilaceae</taxon>
        <taxon>Methylotenera</taxon>
    </lineage>
</organism>
<dbReference type="InterPro" id="IPR036291">
    <property type="entry name" value="NAD(P)-bd_dom_sf"/>
</dbReference>
<dbReference type="InterPro" id="IPR051207">
    <property type="entry name" value="ComplexI_NDUFA9_subunit"/>
</dbReference>
<dbReference type="AlphaFoldDB" id="D7DMJ8"/>
<dbReference type="PANTHER" id="PTHR12126">
    <property type="entry name" value="NADH-UBIQUINONE OXIDOREDUCTASE 39 KDA SUBUNIT-RELATED"/>
    <property type="match status" value="1"/>
</dbReference>
<evidence type="ECO:0000313" key="2">
    <source>
        <dbReference type="EMBL" id="ADI30775.1"/>
    </source>
</evidence>
<proteinExistence type="predicted"/>
<dbReference type="Pfam" id="PF01370">
    <property type="entry name" value="Epimerase"/>
    <property type="match status" value="1"/>
</dbReference>